<sequence length="281" mass="29469">MAAQTPTGADATGQPRRLPAGRKAALASYVSEVGQVTVAQLAERFDVSLDTIRRDLDQLDSEGVLIRTHGGAVSPSAIPRPDTGLDVRMRMQASAKEQIGAVAAGLITDGAAVIINAGTTTLAVVRHLRDQRDLTIATNSLQLPAEISPEVVRDLYVFGGQVRFSAQATVGPVSFQRMSPGDDLQIQCDLALVAVGAVDAGSGYTTSNLGEATMMAEMMDRASRVAVLADSSKFGRRLFARVAELSRADYLITDAVPPPALGRALEEAGVKVLVAGDDART</sequence>
<dbReference type="PROSITE" id="PS00894">
    <property type="entry name" value="HTH_DEOR_1"/>
    <property type="match status" value="1"/>
</dbReference>
<gene>
    <name evidence="5" type="ORF">E1262_21480</name>
</gene>
<reference evidence="5 6" key="1">
    <citation type="submission" date="2019-02" db="EMBL/GenBank/DDBJ databases">
        <title>Draft genome sequences of novel Actinobacteria.</title>
        <authorList>
            <person name="Sahin N."/>
            <person name="Ay H."/>
            <person name="Saygin H."/>
        </authorList>
    </citation>
    <scope>NUCLEOTIDE SEQUENCE [LARGE SCALE GENOMIC DNA]</scope>
    <source>
        <strain evidence="5 6">8K307</strain>
    </source>
</reference>
<dbReference type="InterPro" id="IPR050313">
    <property type="entry name" value="Carb_Metab_HTH_regulators"/>
</dbReference>
<dbReference type="RefSeq" id="WP_132105388.1">
    <property type="nucleotide sequence ID" value="NZ_SMLB01000037.1"/>
</dbReference>
<evidence type="ECO:0000256" key="1">
    <source>
        <dbReference type="ARBA" id="ARBA00023015"/>
    </source>
</evidence>
<dbReference type="InterPro" id="IPR018356">
    <property type="entry name" value="Tscrpt_reg_HTH_DeoR_CS"/>
</dbReference>
<feature type="domain" description="HTH deoR-type" evidence="4">
    <location>
        <begin position="19"/>
        <end position="74"/>
    </location>
</feature>
<evidence type="ECO:0000313" key="6">
    <source>
        <dbReference type="Proteomes" id="UP000295217"/>
    </source>
</evidence>
<dbReference type="EMBL" id="SMLB01000037">
    <property type="protein sequence ID" value="TDD66591.1"/>
    <property type="molecule type" value="Genomic_DNA"/>
</dbReference>
<accession>A0A4R5A411</accession>
<dbReference type="PANTHER" id="PTHR30363:SF44">
    <property type="entry name" value="AGA OPERON TRANSCRIPTIONAL REPRESSOR-RELATED"/>
    <property type="match status" value="1"/>
</dbReference>
<dbReference type="GO" id="GO:0003700">
    <property type="term" value="F:DNA-binding transcription factor activity"/>
    <property type="evidence" value="ECO:0007669"/>
    <property type="project" value="InterPro"/>
</dbReference>
<comment type="caution">
    <text evidence="5">The sequence shown here is derived from an EMBL/GenBank/DDBJ whole genome shotgun (WGS) entry which is preliminary data.</text>
</comment>
<keyword evidence="3" id="KW-0804">Transcription</keyword>
<dbReference type="Pfam" id="PF00455">
    <property type="entry name" value="DeoRC"/>
    <property type="match status" value="1"/>
</dbReference>
<name>A0A4R5A411_9ACTN</name>
<dbReference type="OrthoDB" id="7688673at2"/>
<dbReference type="SMART" id="SM00420">
    <property type="entry name" value="HTH_DEOR"/>
    <property type="match status" value="1"/>
</dbReference>
<evidence type="ECO:0000256" key="3">
    <source>
        <dbReference type="ARBA" id="ARBA00023163"/>
    </source>
</evidence>
<dbReference type="InterPro" id="IPR001034">
    <property type="entry name" value="DeoR_HTH"/>
</dbReference>
<dbReference type="PANTHER" id="PTHR30363">
    <property type="entry name" value="HTH-TYPE TRANSCRIPTIONAL REGULATOR SRLR-RELATED"/>
    <property type="match status" value="1"/>
</dbReference>
<dbReference type="InterPro" id="IPR036390">
    <property type="entry name" value="WH_DNA-bd_sf"/>
</dbReference>
<dbReference type="PROSITE" id="PS51000">
    <property type="entry name" value="HTH_DEOR_2"/>
    <property type="match status" value="1"/>
</dbReference>
<evidence type="ECO:0000259" key="4">
    <source>
        <dbReference type="PROSITE" id="PS51000"/>
    </source>
</evidence>
<keyword evidence="2" id="KW-0238">DNA-binding</keyword>
<organism evidence="5 6">
    <name type="scientific">Jiangella aurantiaca</name>
    <dbReference type="NCBI Taxonomy" id="2530373"/>
    <lineage>
        <taxon>Bacteria</taxon>
        <taxon>Bacillati</taxon>
        <taxon>Actinomycetota</taxon>
        <taxon>Actinomycetes</taxon>
        <taxon>Jiangellales</taxon>
        <taxon>Jiangellaceae</taxon>
        <taxon>Jiangella</taxon>
    </lineage>
</organism>
<dbReference type="Gene3D" id="3.30.750.70">
    <property type="entry name" value="4-hydroxybutyrate coenzyme like domains"/>
    <property type="match status" value="1"/>
</dbReference>
<dbReference type="InterPro" id="IPR014036">
    <property type="entry name" value="DeoR-like_C"/>
</dbReference>
<dbReference type="SMART" id="SM01134">
    <property type="entry name" value="DeoRC"/>
    <property type="match status" value="1"/>
</dbReference>
<protein>
    <submittedName>
        <fullName evidence="5">DeoR/GlpR transcriptional regulator</fullName>
    </submittedName>
</protein>
<keyword evidence="1" id="KW-0805">Transcription regulation</keyword>
<dbReference type="SUPFAM" id="SSF46785">
    <property type="entry name" value="Winged helix' DNA-binding domain"/>
    <property type="match status" value="1"/>
</dbReference>
<keyword evidence="6" id="KW-1185">Reference proteome</keyword>
<evidence type="ECO:0000256" key="2">
    <source>
        <dbReference type="ARBA" id="ARBA00023125"/>
    </source>
</evidence>
<dbReference type="InterPro" id="IPR036388">
    <property type="entry name" value="WH-like_DNA-bd_sf"/>
</dbReference>
<dbReference type="AlphaFoldDB" id="A0A4R5A411"/>
<dbReference type="Proteomes" id="UP000295217">
    <property type="component" value="Unassembled WGS sequence"/>
</dbReference>
<dbReference type="Pfam" id="PF08220">
    <property type="entry name" value="HTH_DeoR"/>
    <property type="match status" value="1"/>
</dbReference>
<dbReference type="Gene3D" id="1.10.10.10">
    <property type="entry name" value="Winged helix-like DNA-binding domain superfamily/Winged helix DNA-binding domain"/>
    <property type="match status" value="1"/>
</dbReference>
<dbReference type="GO" id="GO:0003677">
    <property type="term" value="F:DNA binding"/>
    <property type="evidence" value="ECO:0007669"/>
    <property type="project" value="UniProtKB-KW"/>
</dbReference>
<dbReference type="PRINTS" id="PR00037">
    <property type="entry name" value="HTHLACR"/>
</dbReference>
<dbReference type="InterPro" id="IPR037171">
    <property type="entry name" value="NagB/RpiA_transferase-like"/>
</dbReference>
<proteinExistence type="predicted"/>
<evidence type="ECO:0000313" key="5">
    <source>
        <dbReference type="EMBL" id="TDD66591.1"/>
    </source>
</evidence>
<dbReference type="SUPFAM" id="SSF100950">
    <property type="entry name" value="NagB/RpiA/CoA transferase-like"/>
    <property type="match status" value="1"/>
</dbReference>